<accession>A0ABS3F156</accession>
<comment type="cofactor">
    <cofactor evidence="1">
        <name>Fe(2+)</name>
        <dbReference type="ChEBI" id="CHEBI:29033"/>
    </cofactor>
</comment>
<dbReference type="PANTHER" id="PTHR20883">
    <property type="entry name" value="PHYTANOYL-COA DIOXYGENASE DOMAIN CONTAINING 1"/>
    <property type="match status" value="1"/>
</dbReference>
<keyword evidence="2" id="KW-0560">Oxidoreductase</keyword>
<dbReference type="EMBL" id="JAFLNC010000001">
    <property type="protein sequence ID" value="MBO0332240.1"/>
    <property type="molecule type" value="Genomic_DNA"/>
</dbReference>
<dbReference type="RefSeq" id="WP_207041208.1">
    <property type="nucleotide sequence ID" value="NZ_JAFLNC010000001.1"/>
</dbReference>
<sequence length="272" mass="30280">MPEPLTAEDWLSLAPGLSIGEKVSVNEITFRGSTLTDISAAFWKEGYLSLPPLFAEDELAPIRNAIYTLSGRGIAPVYIYLYDQPWHLFARLGVLLRHFLGESFGVLPNLWAWHLDREGARGWPPHRDCDAETVFGEGDDAVLMSLSLWLPLTDTDESNGCMYVVPQSRLKAANGSPMPFNPDPLDAKALPVKAGSLLGWPQDLYHWGGAYTEAAKNPRVSLSLEFQNRAFDPLAEPLINMSQPPSFDARRSLIVDQFEKYRHIDPGLSAEK</sequence>
<evidence type="ECO:0000256" key="1">
    <source>
        <dbReference type="ARBA" id="ARBA00001954"/>
    </source>
</evidence>
<evidence type="ECO:0000313" key="2">
    <source>
        <dbReference type="EMBL" id="MBO0332240.1"/>
    </source>
</evidence>
<protein>
    <submittedName>
        <fullName evidence="2">Phytanoyl-CoA dioxygenase family protein</fullName>
    </submittedName>
</protein>
<dbReference type="Proteomes" id="UP000664761">
    <property type="component" value="Unassembled WGS sequence"/>
</dbReference>
<dbReference type="PANTHER" id="PTHR20883:SF48">
    <property type="entry name" value="ECTOINE DIOXYGENASE"/>
    <property type="match status" value="1"/>
</dbReference>
<dbReference type="SUPFAM" id="SSF51197">
    <property type="entry name" value="Clavaminate synthase-like"/>
    <property type="match status" value="1"/>
</dbReference>
<dbReference type="Gene3D" id="2.60.120.620">
    <property type="entry name" value="q2cbj1_9rhob like domain"/>
    <property type="match status" value="1"/>
</dbReference>
<gene>
    <name evidence="2" type="ORF">J0X12_01350</name>
</gene>
<comment type="caution">
    <text evidence="2">The sequence shown here is derived from an EMBL/GenBank/DDBJ whole genome shotgun (WGS) entry which is preliminary data.</text>
</comment>
<proteinExistence type="predicted"/>
<reference evidence="2 3" key="1">
    <citation type="submission" date="2021-03" db="EMBL/GenBank/DDBJ databases">
        <title>Sneathiella sp. CAU 1612 isolated from Kang Won-do.</title>
        <authorList>
            <person name="Kim W."/>
        </authorList>
    </citation>
    <scope>NUCLEOTIDE SEQUENCE [LARGE SCALE GENOMIC DNA]</scope>
    <source>
        <strain evidence="2 3">CAU 1612</strain>
    </source>
</reference>
<name>A0ABS3F156_9PROT</name>
<dbReference type="Pfam" id="PF05721">
    <property type="entry name" value="PhyH"/>
    <property type="match status" value="1"/>
</dbReference>
<keyword evidence="3" id="KW-1185">Reference proteome</keyword>
<keyword evidence="2" id="KW-0223">Dioxygenase</keyword>
<organism evidence="2 3">
    <name type="scientific">Sneathiella sedimenti</name>
    <dbReference type="NCBI Taxonomy" id="2816034"/>
    <lineage>
        <taxon>Bacteria</taxon>
        <taxon>Pseudomonadati</taxon>
        <taxon>Pseudomonadota</taxon>
        <taxon>Alphaproteobacteria</taxon>
        <taxon>Sneathiellales</taxon>
        <taxon>Sneathiellaceae</taxon>
        <taxon>Sneathiella</taxon>
    </lineage>
</organism>
<dbReference type="InterPro" id="IPR008775">
    <property type="entry name" value="Phytyl_CoA_dOase-like"/>
</dbReference>
<dbReference type="GO" id="GO:0051213">
    <property type="term" value="F:dioxygenase activity"/>
    <property type="evidence" value="ECO:0007669"/>
    <property type="project" value="UniProtKB-KW"/>
</dbReference>
<evidence type="ECO:0000313" key="3">
    <source>
        <dbReference type="Proteomes" id="UP000664761"/>
    </source>
</evidence>